<name>A0A328DFX5_9ASTE</name>
<protein>
    <submittedName>
        <fullName evidence="1">Uncharacterized protein</fullName>
    </submittedName>
</protein>
<reference evidence="1 2" key="1">
    <citation type="submission" date="2018-06" db="EMBL/GenBank/DDBJ databases">
        <title>The Genome of Cuscuta australis (Dodder) Provides Insight into the Evolution of Plant Parasitism.</title>
        <authorList>
            <person name="Liu H."/>
        </authorList>
    </citation>
    <scope>NUCLEOTIDE SEQUENCE [LARGE SCALE GENOMIC DNA]</scope>
    <source>
        <strain evidence="2">cv. Yunnan</strain>
        <tissue evidence="1">Vines</tissue>
    </source>
</reference>
<evidence type="ECO:0000313" key="2">
    <source>
        <dbReference type="Proteomes" id="UP000249390"/>
    </source>
</evidence>
<dbReference type="AlphaFoldDB" id="A0A328DFX5"/>
<sequence>MLACAGCDSAFLNICAQVLSNHRCRGQRSSMIYLPFAPNLFDNIPERDFLKKLIDCSSLSLFVESRLLPP</sequence>
<accession>A0A328DFX5</accession>
<proteinExistence type="predicted"/>
<gene>
    <name evidence="1" type="ORF">DM860_011701</name>
</gene>
<keyword evidence="2" id="KW-1185">Reference proteome</keyword>
<dbReference type="Proteomes" id="UP000249390">
    <property type="component" value="Unassembled WGS sequence"/>
</dbReference>
<organism evidence="1 2">
    <name type="scientific">Cuscuta australis</name>
    <dbReference type="NCBI Taxonomy" id="267555"/>
    <lineage>
        <taxon>Eukaryota</taxon>
        <taxon>Viridiplantae</taxon>
        <taxon>Streptophyta</taxon>
        <taxon>Embryophyta</taxon>
        <taxon>Tracheophyta</taxon>
        <taxon>Spermatophyta</taxon>
        <taxon>Magnoliopsida</taxon>
        <taxon>eudicotyledons</taxon>
        <taxon>Gunneridae</taxon>
        <taxon>Pentapetalae</taxon>
        <taxon>asterids</taxon>
        <taxon>lamiids</taxon>
        <taxon>Solanales</taxon>
        <taxon>Convolvulaceae</taxon>
        <taxon>Cuscuteae</taxon>
        <taxon>Cuscuta</taxon>
        <taxon>Cuscuta subgen. Grammica</taxon>
        <taxon>Cuscuta sect. Cleistogrammica</taxon>
    </lineage>
</organism>
<evidence type="ECO:0000313" key="1">
    <source>
        <dbReference type="EMBL" id="RAL44424.1"/>
    </source>
</evidence>
<dbReference type="EMBL" id="NQVE01000143">
    <property type="protein sequence ID" value="RAL44424.1"/>
    <property type="molecule type" value="Genomic_DNA"/>
</dbReference>
<comment type="caution">
    <text evidence="1">The sequence shown here is derived from an EMBL/GenBank/DDBJ whole genome shotgun (WGS) entry which is preliminary data.</text>
</comment>